<dbReference type="EMBL" id="UXUI01016475">
    <property type="protein sequence ID" value="VDD97987.1"/>
    <property type="molecule type" value="Genomic_DNA"/>
</dbReference>
<reference evidence="1 2" key="1">
    <citation type="submission" date="2018-10" db="EMBL/GenBank/DDBJ databases">
        <authorList>
            <consortium name="Pathogen Informatics"/>
        </authorList>
    </citation>
    <scope>NUCLEOTIDE SEQUENCE [LARGE SCALE GENOMIC DNA]</scope>
</reference>
<sequence>MVCLKCIIGRAIVPYTYNLTDYALVKISVSSETGAQFCVNGKSVRWFLPDYYCRLNLCSYIGYDMCNILEKAGTHTVDELVKKLNFNPNLRFPEPPCFLGLVCLTDFFGGKYHIEFALDFKNVTIAHWKVPMSRKYLQLAEFVDDDDDDVD</sequence>
<accession>A0A3P6JAJ2</accession>
<evidence type="ECO:0000313" key="1">
    <source>
        <dbReference type="EMBL" id="VDD97987.1"/>
    </source>
</evidence>
<dbReference type="AlphaFoldDB" id="A0A3P6JAJ2"/>
<dbReference type="STRING" id="51028.A0A3P6JAJ2"/>
<keyword evidence="2" id="KW-1185">Reference proteome</keyword>
<name>A0A3P6JAJ2_ENTVE</name>
<dbReference type="Proteomes" id="UP000274131">
    <property type="component" value="Unassembled WGS sequence"/>
</dbReference>
<organism evidence="1 2">
    <name type="scientific">Enterobius vermicularis</name>
    <name type="common">Human pinworm</name>
    <dbReference type="NCBI Taxonomy" id="51028"/>
    <lineage>
        <taxon>Eukaryota</taxon>
        <taxon>Metazoa</taxon>
        <taxon>Ecdysozoa</taxon>
        <taxon>Nematoda</taxon>
        <taxon>Chromadorea</taxon>
        <taxon>Rhabditida</taxon>
        <taxon>Spirurina</taxon>
        <taxon>Oxyuridomorpha</taxon>
        <taxon>Oxyuroidea</taxon>
        <taxon>Oxyuridae</taxon>
        <taxon>Enterobius</taxon>
    </lineage>
</organism>
<proteinExistence type="predicted"/>
<evidence type="ECO:0000313" key="2">
    <source>
        <dbReference type="Proteomes" id="UP000274131"/>
    </source>
</evidence>
<protein>
    <submittedName>
        <fullName evidence="1">Uncharacterized protein</fullName>
    </submittedName>
</protein>
<dbReference type="OrthoDB" id="5815293at2759"/>
<gene>
    <name evidence="1" type="ORF">EVEC_LOCUS12738</name>
</gene>